<reference evidence="2" key="1">
    <citation type="submission" date="2021-10" db="EMBL/GenBank/DDBJ databases">
        <title>Melipona bicolor Genome sequencing and assembly.</title>
        <authorList>
            <person name="Araujo N.S."/>
            <person name="Arias M.C."/>
        </authorList>
    </citation>
    <scope>NUCLEOTIDE SEQUENCE</scope>
    <source>
        <strain evidence="2">USP_2M_L1-L4_2017</strain>
        <tissue evidence="2">Whole body</tissue>
    </source>
</reference>
<evidence type="ECO:0000313" key="3">
    <source>
        <dbReference type="Proteomes" id="UP001177670"/>
    </source>
</evidence>
<dbReference type="Proteomes" id="UP001177670">
    <property type="component" value="Unassembled WGS sequence"/>
</dbReference>
<sequence length="290" mass="33283">MPAIKLRRGLVLKTGIVVLRRLKNTGRKLFNASGRVFVNLGTRRAPPCLKQIAVFSKRRLFQHGVPGEGRRKASRLEQANFFLSCCALDERSRVNIQIRDTIGQQPSPLFSPFGPSIKKLSIRIPFASDSSWWPGTARQLTQSLESSSLVASISDFLCCSPRSSGRHAHLHCTYFLNVENVAGVVGKANNRVTVATCLLTRDKWQKQKKEEKEEEGRKERKKEEERKRERWGQKKYRRMHRKRVKGGSRRGKRTKGEEENTEEEGSWWWKERARTRARGAKIQSAARPFG</sequence>
<evidence type="ECO:0000313" key="2">
    <source>
        <dbReference type="EMBL" id="KAK1128597.1"/>
    </source>
</evidence>
<feature type="compositionally biased region" description="Basic and acidic residues" evidence="1">
    <location>
        <begin position="205"/>
        <end position="232"/>
    </location>
</feature>
<gene>
    <name evidence="2" type="ORF">K0M31_003055</name>
</gene>
<organism evidence="2 3">
    <name type="scientific">Melipona bicolor</name>
    <dbReference type="NCBI Taxonomy" id="60889"/>
    <lineage>
        <taxon>Eukaryota</taxon>
        <taxon>Metazoa</taxon>
        <taxon>Ecdysozoa</taxon>
        <taxon>Arthropoda</taxon>
        <taxon>Hexapoda</taxon>
        <taxon>Insecta</taxon>
        <taxon>Pterygota</taxon>
        <taxon>Neoptera</taxon>
        <taxon>Endopterygota</taxon>
        <taxon>Hymenoptera</taxon>
        <taxon>Apocrita</taxon>
        <taxon>Aculeata</taxon>
        <taxon>Apoidea</taxon>
        <taxon>Anthophila</taxon>
        <taxon>Apidae</taxon>
        <taxon>Melipona</taxon>
    </lineage>
</organism>
<evidence type="ECO:0000256" key="1">
    <source>
        <dbReference type="SAM" id="MobiDB-lite"/>
    </source>
</evidence>
<dbReference type="EMBL" id="JAHYIQ010000010">
    <property type="protein sequence ID" value="KAK1128597.1"/>
    <property type="molecule type" value="Genomic_DNA"/>
</dbReference>
<proteinExistence type="predicted"/>
<comment type="caution">
    <text evidence="2">The sequence shown here is derived from an EMBL/GenBank/DDBJ whole genome shotgun (WGS) entry which is preliminary data.</text>
</comment>
<feature type="region of interest" description="Disordered" evidence="1">
    <location>
        <begin position="205"/>
        <end position="270"/>
    </location>
</feature>
<name>A0AA40G0A4_9HYME</name>
<feature type="compositionally biased region" description="Basic residues" evidence="1">
    <location>
        <begin position="233"/>
        <end position="253"/>
    </location>
</feature>
<protein>
    <submittedName>
        <fullName evidence="2">Uncharacterized protein</fullName>
    </submittedName>
</protein>
<accession>A0AA40G0A4</accession>
<dbReference type="AlphaFoldDB" id="A0AA40G0A4"/>
<keyword evidence="3" id="KW-1185">Reference proteome</keyword>